<dbReference type="InterPro" id="IPR025990">
    <property type="entry name" value="zinc_ribbon_bacterial"/>
</dbReference>
<organism evidence="1 2">
    <name type="scientific">Dyella flagellata</name>
    <dbReference type="NCBI Taxonomy" id="1867833"/>
    <lineage>
        <taxon>Bacteria</taxon>
        <taxon>Pseudomonadati</taxon>
        <taxon>Pseudomonadota</taxon>
        <taxon>Gammaproteobacteria</taxon>
        <taxon>Lysobacterales</taxon>
        <taxon>Rhodanobacteraceae</taxon>
        <taxon>Dyella</taxon>
    </lineage>
</organism>
<proteinExistence type="predicted"/>
<dbReference type="EMBL" id="BSOA01000014">
    <property type="protein sequence ID" value="GLQ88180.1"/>
    <property type="molecule type" value="Genomic_DNA"/>
</dbReference>
<protein>
    <recommendedName>
        <fullName evidence="3">CPXCG motif-containing cysteine-rich protein</fullName>
    </recommendedName>
</protein>
<keyword evidence="2" id="KW-1185">Reference proteome</keyword>
<name>A0ABQ5X936_9GAMM</name>
<evidence type="ECO:0008006" key="3">
    <source>
        <dbReference type="Google" id="ProtNLM"/>
    </source>
</evidence>
<comment type="caution">
    <text evidence="1">The sequence shown here is derived from an EMBL/GenBank/DDBJ whole genome shotgun (WGS) entry which is preliminary data.</text>
</comment>
<accession>A0ABQ5X936</accession>
<dbReference type="PIRSF" id="PIRSF037225">
    <property type="entry name" value="UCP037225"/>
    <property type="match status" value="1"/>
</dbReference>
<evidence type="ECO:0000313" key="2">
    <source>
        <dbReference type="Proteomes" id="UP001156627"/>
    </source>
</evidence>
<sequence length="64" mass="7031">MEMLTPRSIQCPYCGERIEILVDASAGDQQYIEDCQVCCQPINVSVWIGADEDVHVSVAGEDEA</sequence>
<dbReference type="Pfam" id="PF14255">
    <property type="entry name" value="Zn_ribbon_21"/>
    <property type="match status" value="1"/>
</dbReference>
<dbReference type="Proteomes" id="UP001156627">
    <property type="component" value="Unassembled WGS sequence"/>
</dbReference>
<evidence type="ECO:0000313" key="1">
    <source>
        <dbReference type="EMBL" id="GLQ88180.1"/>
    </source>
</evidence>
<gene>
    <name evidence="1" type="ORF">GCM10007898_17490</name>
</gene>
<reference evidence="2" key="1">
    <citation type="journal article" date="2019" name="Int. J. Syst. Evol. Microbiol.">
        <title>The Global Catalogue of Microorganisms (GCM) 10K type strain sequencing project: providing services to taxonomists for standard genome sequencing and annotation.</title>
        <authorList>
            <consortium name="The Broad Institute Genomics Platform"/>
            <consortium name="The Broad Institute Genome Sequencing Center for Infectious Disease"/>
            <person name="Wu L."/>
            <person name="Ma J."/>
        </authorList>
    </citation>
    <scope>NUCLEOTIDE SEQUENCE [LARGE SCALE GENOMIC DNA]</scope>
    <source>
        <strain evidence="2">NBRC 111981</strain>
    </source>
</reference>
<dbReference type="InterPro" id="IPR017143">
    <property type="entry name" value="UCP037225"/>
</dbReference>